<dbReference type="EMBL" id="BMAO01034435">
    <property type="protein sequence ID" value="GFQ96451.1"/>
    <property type="molecule type" value="Genomic_DNA"/>
</dbReference>
<name>A0A8X6L5U6_TRICU</name>
<comment type="caution">
    <text evidence="2">The sequence shown here is derived from an EMBL/GenBank/DDBJ whole genome shotgun (WGS) entry which is preliminary data.</text>
</comment>
<dbReference type="Proteomes" id="UP000887116">
    <property type="component" value="Unassembled WGS sequence"/>
</dbReference>
<feature type="region of interest" description="Disordered" evidence="1">
    <location>
        <begin position="1"/>
        <end position="31"/>
    </location>
</feature>
<protein>
    <submittedName>
        <fullName evidence="2">Uncharacterized protein</fullName>
    </submittedName>
</protein>
<evidence type="ECO:0000313" key="2">
    <source>
        <dbReference type="EMBL" id="GFQ96451.1"/>
    </source>
</evidence>
<sequence>MFSHLSQPAWTEPKRNQQGRQTPELRKRGGREDVFVCSGPLLMKVDHNKQIKETIIEAFLRELRKSECFIGHFPPFEKVSGKVQNAALPHTSKYVMAIGFGTEGRSAT</sequence>
<organism evidence="2 3">
    <name type="scientific">Trichonephila clavata</name>
    <name type="common">Joro spider</name>
    <name type="synonym">Nephila clavata</name>
    <dbReference type="NCBI Taxonomy" id="2740835"/>
    <lineage>
        <taxon>Eukaryota</taxon>
        <taxon>Metazoa</taxon>
        <taxon>Ecdysozoa</taxon>
        <taxon>Arthropoda</taxon>
        <taxon>Chelicerata</taxon>
        <taxon>Arachnida</taxon>
        <taxon>Araneae</taxon>
        <taxon>Araneomorphae</taxon>
        <taxon>Entelegynae</taxon>
        <taxon>Araneoidea</taxon>
        <taxon>Nephilidae</taxon>
        <taxon>Trichonephila</taxon>
    </lineage>
</organism>
<accession>A0A8X6L5U6</accession>
<evidence type="ECO:0000256" key="1">
    <source>
        <dbReference type="SAM" id="MobiDB-lite"/>
    </source>
</evidence>
<proteinExistence type="predicted"/>
<dbReference type="AlphaFoldDB" id="A0A8X6L5U6"/>
<evidence type="ECO:0000313" key="3">
    <source>
        <dbReference type="Proteomes" id="UP000887116"/>
    </source>
</evidence>
<reference evidence="2" key="1">
    <citation type="submission" date="2020-07" db="EMBL/GenBank/DDBJ databases">
        <title>Multicomponent nature underlies the extraordinary mechanical properties of spider dragline silk.</title>
        <authorList>
            <person name="Kono N."/>
            <person name="Nakamura H."/>
            <person name="Mori M."/>
            <person name="Yoshida Y."/>
            <person name="Ohtoshi R."/>
            <person name="Malay A.D."/>
            <person name="Moran D.A.P."/>
            <person name="Tomita M."/>
            <person name="Numata K."/>
            <person name="Arakawa K."/>
        </authorList>
    </citation>
    <scope>NUCLEOTIDE SEQUENCE</scope>
</reference>
<keyword evidence="3" id="KW-1185">Reference proteome</keyword>
<gene>
    <name evidence="2" type="ORF">TNCT_559821</name>
</gene>